<evidence type="ECO:0000256" key="1">
    <source>
        <dbReference type="ARBA" id="ARBA00004651"/>
    </source>
</evidence>
<evidence type="ECO:0000256" key="4">
    <source>
        <dbReference type="ARBA" id="ARBA00022989"/>
    </source>
</evidence>
<dbReference type="InterPro" id="IPR043428">
    <property type="entry name" value="LivM-like"/>
</dbReference>
<evidence type="ECO:0000256" key="2">
    <source>
        <dbReference type="ARBA" id="ARBA00022475"/>
    </source>
</evidence>
<evidence type="ECO:0000256" key="3">
    <source>
        <dbReference type="ARBA" id="ARBA00022692"/>
    </source>
</evidence>
<sequence>MEAYLIAIFITVLIYMLLAGGLALQYGFTGLINFGHVGFYAIGAYTSALLALQGVPLAVCFLAAALVSCLSAYPLGVIALRLRGDYLAIVTLGFSEAVRMVIQKEEWLTRGVHGIPGIPRLFGGYGSGLTVDVLILAALLATNILVFLGIRKIIRSPFGRTIKAIRDNEVAVMALGKNPALFKTRSLMIGAALAGLAGAFTAHYLTFISPEQFVPLITFYVWIAIIVGGVGSLKGVVAGTVILMVFLEGSRFAREFLFLDISEVQMASLRFLIIGLGLVCCVLYRPNGLFGGAPAGGRQ</sequence>
<dbReference type="GO" id="GO:0015658">
    <property type="term" value="F:branched-chain amino acid transmembrane transporter activity"/>
    <property type="evidence" value="ECO:0007669"/>
    <property type="project" value="InterPro"/>
</dbReference>
<organism evidence="7 8">
    <name type="scientific">Achromobacter veterisilvae</name>
    <dbReference type="NCBI Taxonomy" id="2069367"/>
    <lineage>
        <taxon>Bacteria</taxon>
        <taxon>Pseudomonadati</taxon>
        <taxon>Pseudomonadota</taxon>
        <taxon>Betaproteobacteria</taxon>
        <taxon>Burkholderiales</taxon>
        <taxon>Alcaligenaceae</taxon>
        <taxon>Achromobacter</taxon>
    </lineage>
</organism>
<feature type="transmembrane region" description="Helical" evidence="6">
    <location>
        <begin position="31"/>
        <end position="50"/>
    </location>
</feature>
<dbReference type="Proteomes" id="UP000289465">
    <property type="component" value="Unassembled WGS sequence"/>
</dbReference>
<dbReference type="PANTHER" id="PTHR30482:SF10">
    <property type="entry name" value="HIGH-AFFINITY BRANCHED-CHAIN AMINO ACID TRANSPORT PROTEIN BRAE"/>
    <property type="match status" value="1"/>
</dbReference>
<feature type="transmembrane region" description="Helical" evidence="6">
    <location>
        <begin position="122"/>
        <end position="150"/>
    </location>
</feature>
<feature type="transmembrane region" description="Helical" evidence="6">
    <location>
        <begin position="267"/>
        <end position="285"/>
    </location>
</feature>
<comment type="subcellular location">
    <subcellularLocation>
        <location evidence="1">Cell membrane</location>
        <topology evidence="1">Multi-pass membrane protein</topology>
    </subcellularLocation>
</comment>
<feature type="transmembrane region" description="Helical" evidence="6">
    <location>
        <begin position="219"/>
        <end position="247"/>
    </location>
</feature>
<evidence type="ECO:0008006" key="9">
    <source>
        <dbReference type="Google" id="ProtNLM"/>
    </source>
</evidence>
<proteinExistence type="predicted"/>
<dbReference type="Pfam" id="PF02653">
    <property type="entry name" value="BPD_transp_2"/>
    <property type="match status" value="1"/>
</dbReference>
<evidence type="ECO:0000313" key="7">
    <source>
        <dbReference type="EMBL" id="SSW68248.1"/>
    </source>
</evidence>
<reference evidence="7 8" key="1">
    <citation type="submission" date="2018-07" db="EMBL/GenBank/DDBJ databases">
        <authorList>
            <person name="Peeters C."/>
        </authorList>
    </citation>
    <scope>NUCLEOTIDE SEQUENCE [LARGE SCALE GENOMIC DNA]</scope>
    <source>
        <strain evidence="7 8">LMG 30378</strain>
    </source>
</reference>
<keyword evidence="4 6" id="KW-1133">Transmembrane helix</keyword>
<dbReference type="OrthoDB" id="9814461at2"/>
<name>A0A446CKB9_9BURK</name>
<dbReference type="EMBL" id="UFQC01000014">
    <property type="protein sequence ID" value="SSW68248.1"/>
    <property type="molecule type" value="Genomic_DNA"/>
</dbReference>
<protein>
    <recommendedName>
        <fullName evidence="9">High-affinity branched-chain amino acid transport system permease protein LivH</fullName>
    </recommendedName>
</protein>
<evidence type="ECO:0000256" key="5">
    <source>
        <dbReference type="ARBA" id="ARBA00023136"/>
    </source>
</evidence>
<dbReference type="GO" id="GO:0005886">
    <property type="term" value="C:plasma membrane"/>
    <property type="evidence" value="ECO:0007669"/>
    <property type="project" value="UniProtKB-SubCell"/>
</dbReference>
<evidence type="ECO:0000313" key="8">
    <source>
        <dbReference type="Proteomes" id="UP000289465"/>
    </source>
</evidence>
<feature type="transmembrane region" description="Helical" evidence="6">
    <location>
        <begin position="56"/>
        <end position="79"/>
    </location>
</feature>
<dbReference type="InterPro" id="IPR001851">
    <property type="entry name" value="ABC_transp_permease"/>
</dbReference>
<feature type="transmembrane region" description="Helical" evidence="6">
    <location>
        <begin position="6"/>
        <end position="24"/>
    </location>
</feature>
<dbReference type="AlphaFoldDB" id="A0A446CKB9"/>
<dbReference type="RefSeq" id="WP_129241678.1">
    <property type="nucleotide sequence ID" value="NZ_UFQC01000014.1"/>
</dbReference>
<keyword evidence="5 6" id="KW-0472">Membrane</keyword>
<feature type="transmembrane region" description="Helical" evidence="6">
    <location>
        <begin position="187"/>
        <end position="207"/>
    </location>
</feature>
<evidence type="ECO:0000256" key="6">
    <source>
        <dbReference type="SAM" id="Phobius"/>
    </source>
</evidence>
<dbReference type="PANTHER" id="PTHR30482">
    <property type="entry name" value="HIGH-AFFINITY BRANCHED-CHAIN AMINO ACID TRANSPORT SYSTEM PERMEASE"/>
    <property type="match status" value="1"/>
</dbReference>
<dbReference type="CDD" id="cd06581">
    <property type="entry name" value="TM_PBP1_LivM_like"/>
    <property type="match status" value="1"/>
</dbReference>
<gene>
    <name evidence="7" type="ORF">AVE30378_02984</name>
</gene>
<keyword evidence="3 6" id="KW-0812">Transmembrane</keyword>
<accession>A0A446CKB9</accession>
<keyword evidence="2" id="KW-1003">Cell membrane</keyword>